<evidence type="ECO:0000313" key="2">
    <source>
        <dbReference type="EMBL" id="KAK2872708.1"/>
    </source>
</evidence>
<protein>
    <submittedName>
        <fullName evidence="2">Uncharacterized protein</fullName>
    </submittedName>
</protein>
<keyword evidence="3" id="KW-1185">Reference proteome</keyword>
<reference evidence="2" key="1">
    <citation type="submission" date="2023-08" db="EMBL/GenBank/DDBJ databases">
        <title>Chromosome-level Genome Assembly of mud carp (Cirrhinus molitorella).</title>
        <authorList>
            <person name="Liu H."/>
        </authorList>
    </citation>
    <scope>NUCLEOTIDE SEQUENCE</scope>
    <source>
        <strain evidence="2">Prfri</strain>
        <tissue evidence="2">Muscle</tissue>
    </source>
</reference>
<dbReference type="Proteomes" id="UP001187343">
    <property type="component" value="Unassembled WGS sequence"/>
</dbReference>
<dbReference type="AlphaFoldDB" id="A0AA88PFZ5"/>
<proteinExistence type="predicted"/>
<evidence type="ECO:0000313" key="3">
    <source>
        <dbReference type="Proteomes" id="UP001187343"/>
    </source>
</evidence>
<organism evidence="2 3">
    <name type="scientific">Cirrhinus molitorella</name>
    <name type="common">mud carp</name>
    <dbReference type="NCBI Taxonomy" id="172907"/>
    <lineage>
        <taxon>Eukaryota</taxon>
        <taxon>Metazoa</taxon>
        <taxon>Chordata</taxon>
        <taxon>Craniata</taxon>
        <taxon>Vertebrata</taxon>
        <taxon>Euteleostomi</taxon>
        <taxon>Actinopterygii</taxon>
        <taxon>Neopterygii</taxon>
        <taxon>Teleostei</taxon>
        <taxon>Ostariophysi</taxon>
        <taxon>Cypriniformes</taxon>
        <taxon>Cyprinidae</taxon>
        <taxon>Labeoninae</taxon>
        <taxon>Labeonini</taxon>
        <taxon>Cirrhinus</taxon>
    </lineage>
</organism>
<feature type="region of interest" description="Disordered" evidence="1">
    <location>
        <begin position="54"/>
        <end position="77"/>
    </location>
</feature>
<accession>A0AA88PFZ5</accession>
<name>A0AA88PFZ5_9TELE</name>
<gene>
    <name evidence="2" type="ORF">Q8A67_022605</name>
</gene>
<evidence type="ECO:0000256" key="1">
    <source>
        <dbReference type="SAM" id="MobiDB-lite"/>
    </source>
</evidence>
<dbReference type="EMBL" id="JAUYZG010000022">
    <property type="protein sequence ID" value="KAK2872708.1"/>
    <property type="molecule type" value="Genomic_DNA"/>
</dbReference>
<sequence>MDKGSLDSEGLNGGRGLLKSLRLFSQLSRACGCKRAQPQPVDNLQQMNLQNKPAECIPSERRQVEELSSGENSSLRQ</sequence>
<comment type="caution">
    <text evidence="2">The sequence shown here is derived from an EMBL/GenBank/DDBJ whole genome shotgun (WGS) entry which is preliminary data.</text>
</comment>